<dbReference type="Gene3D" id="1.25.20.10">
    <property type="entry name" value="Bacterial muramidases"/>
    <property type="match status" value="1"/>
</dbReference>
<dbReference type="InterPro" id="IPR023346">
    <property type="entry name" value="Lysozyme-like_dom_sf"/>
</dbReference>
<comment type="caution">
    <text evidence="5">The sequence shown here is derived from an EMBL/GenBank/DDBJ whole genome shotgun (WGS) entry which is preliminary data.</text>
</comment>
<name>A0A918KF13_9PROT</name>
<dbReference type="Proteomes" id="UP000600865">
    <property type="component" value="Unassembled WGS sequence"/>
</dbReference>
<dbReference type="CDD" id="cd13401">
    <property type="entry name" value="Slt70-like"/>
    <property type="match status" value="1"/>
</dbReference>
<dbReference type="SUPFAM" id="SSF48435">
    <property type="entry name" value="Bacterial muramidases"/>
    <property type="match status" value="1"/>
</dbReference>
<dbReference type="EMBL" id="BMYV01000001">
    <property type="protein sequence ID" value="GGX59337.1"/>
    <property type="molecule type" value="Genomic_DNA"/>
</dbReference>
<keyword evidence="3" id="KW-0732">Signal</keyword>
<dbReference type="InterPro" id="IPR008939">
    <property type="entry name" value="Lytic_TGlycosylase_superhlx_U"/>
</dbReference>
<dbReference type="PANTHER" id="PTHR37423:SF2">
    <property type="entry name" value="MEMBRANE-BOUND LYTIC MUREIN TRANSGLYCOSYLASE C"/>
    <property type="match status" value="1"/>
</dbReference>
<evidence type="ECO:0000259" key="4">
    <source>
        <dbReference type="Pfam" id="PF01464"/>
    </source>
</evidence>
<gene>
    <name evidence="5" type="ORF">GCM10011309_06270</name>
</gene>
<protein>
    <submittedName>
        <fullName evidence="5">Lytic transglycosylase</fullName>
    </submittedName>
</protein>
<accession>A0A918KF13</accession>
<dbReference type="GO" id="GO:0004553">
    <property type="term" value="F:hydrolase activity, hydrolyzing O-glycosyl compounds"/>
    <property type="evidence" value="ECO:0007669"/>
    <property type="project" value="InterPro"/>
</dbReference>
<comment type="similarity">
    <text evidence="1">Belongs to the transglycosylase Slt family.</text>
</comment>
<keyword evidence="6" id="KW-1185">Reference proteome</keyword>
<dbReference type="GO" id="GO:0042597">
    <property type="term" value="C:periplasmic space"/>
    <property type="evidence" value="ECO:0007669"/>
    <property type="project" value="InterPro"/>
</dbReference>
<dbReference type="SUPFAM" id="SSF53955">
    <property type="entry name" value="Lysozyme-like"/>
    <property type="match status" value="1"/>
</dbReference>
<dbReference type="Pfam" id="PF01464">
    <property type="entry name" value="SLT"/>
    <property type="match status" value="1"/>
</dbReference>
<evidence type="ECO:0000313" key="5">
    <source>
        <dbReference type="EMBL" id="GGX59337.1"/>
    </source>
</evidence>
<sequence>MFDEDWTTQKVLNWFAGTEPVSGEGRAALARAYFATGDQANAEKYLRLAWTESKLTRDRQKKIFGRYSKRLTKTDHAARADHLIWSGTGHFDKARALLPHMSRTDRRLMNARMKLRQNGSGMDAALRLIPDDKLSDPGLLYERARWRRKRKTKEYALPIYMAARTAPVSDIGKSAMWREKKLMAYWAIAENDMKEAYQLTLHHGFERGTGFAEAEFLGGWLALTQMREPKRALRHFTRLRDGVGSPISLARAHYWIGRSHETLRDGQQDIHYRAAAQYRNTYYGMLAGLEVDGASHAIALPQEYISPEDTASFAADNRVRALHLLGEAGEQRYFSQIAFHLDDEVDSLSKLSLLSKLSADYGFMRPSLRAAKQAGRFQSMLTESGYPTVSAIDSLSKTEFEHAFVYAIARQESEFATNAVSSARAYGMMQMINATAKATARKHRIPYDVNRLASDGDYAAKMGALHLNDLLDRWDGSYILAAVSYNAGPHRAKQWIEKYGDPRTGEIDAIDWVEKIPFSETRNYVMRVLENMQVYRARLNNNYHPNQIERDLRVGQQAFN</sequence>
<feature type="domain" description="Transglycosylase SLT" evidence="4">
    <location>
        <begin position="396"/>
        <end position="502"/>
    </location>
</feature>
<evidence type="ECO:0000256" key="2">
    <source>
        <dbReference type="ARBA" id="ARBA00009387"/>
    </source>
</evidence>
<dbReference type="PANTHER" id="PTHR37423">
    <property type="entry name" value="SOLUBLE LYTIC MUREIN TRANSGLYCOSYLASE-RELATED"/>
    <property type="match status" value="1"/>
</dbReference>
<evidence type="ECO:0000256" key="3">
    <source>
        <dbReference type="ARBA" id="ARBA00022729"/>
    </source>
</evidence>
<comment type="similarity">
    <text evidence="2">Belongs to the virb1 family.</text>
</comment>
<dbReference type="AlphaFoldDB" id="A0A918KF13"/>
<reference evidence="5 6" key="1">
    <citation type="journal article" date="2014" name="Int. J. Syst. Evol. Microbiol.">
        <title>Complete genome sequence of Corynebacterium casei LMG S-19264T (=DSM 44701T), isolated from a smear-ripened cheese.</title>
        <authorList>
            <consortium name="US DOE Joint Genome Institute (JGI-PGF)"/>
            <person name="Walter F."/>
            <person name="Albersmeier A."/>
            <person name="Kalinowski J."/>
            <person name="Ruckert C."/>
        </authorList>
    </citation>
    <scope>NUCLEOTIDE SEQUENCE [LARGE SCALE GENOMIC DNA]</scope>
    <source>
        <strain evidence="5 6">KCTC 23968</strain>
    </source>
</reference>
<evidence type="ECO:0000256" key="1">
    <source>
        <dbReference type="ARBA" id="ARBA00007734"/>
    </source>
</evidence>
<proteinExistence type="inferred from homology"/>
<dbReference type="Gene3D" id="1.10.530.10">
    <property type="match status" value="1"/>
</dbReference>
<organism evidence="5 6">
    <name type="scientific">Litorimonas cladophorae</name>
    <dbReference type="NCBI Taxonomy" id="1220491"/>
    <lineage>
        <taxon>Bacteria</taxon>
        <taxon>Pseudomonadati</taxon>
        <taxon>Pseudomonadota</taxon>
        <taxon>Alphaproteobacteria</taxon>
        <taxon>Maricaulales</taxon>
        <taxon>Robiginitomaculaceae</taxon>
    </lineage>
</organism>
<evidence type="ECO:0000313" key="6">
    <source>
        <dbReference type="Proteomes" id="UP000600865"/>
    </source>
</evidence>
<dbReference type="InterPro" id="IPR008258">
    <property type="entry name" value="Transglycosylase_SLT_dom_1"/>
</dbReference>